<evidence type="ECO:0000313" key="10">
    <source>
        <dbReference type="RefSeq" id="XP_015596301.1"/>
    </source>
</evidence>
<dbReference type="RefSeq" id="XP_015596301.1">
    <property type="nucleotide sequence ID" value="XM_015740815.1"/>
</dbReference>
<evidence type="ECO:0000256" key="5">
    <source>
        <dbReference type="ARBA" id="ARBA00039681"/>
    </source>
</evidence>
<dbReference type="Gene3D" id="3.90.120.10">
    <property type="entry name" value="DNA Methylase, subunit A, domain 2"/>
    <property type="match status" value="1"/>
</dbReference>
<dbReference type="GeneID" id="107268235"/>
<sequence length="357" mass="41108">MRVLELYSGIGGMHFALEESGVKAQVVASVDINTVANEVYKYNFPQTLNISRNIQSFTVEEIGSMNIDTILMSPPCQPFTRVGLKKDILDKRTDCLLHVLEFIPHIQTLKYVLLENVKGFENSQARNELVDCMRKSNFDYKELILSPCQFGIPNTRHRYYMIAKKKELCLCFKDPDLIHSLPTEILQILSENCHTQVANLQLAVNCKNGKEHSKLSNIIERDADEKYLISRKLLAKHARIFDIRTPESEGTCCFTKAYSHYVEGTGSIFCPFNDNHLRKVYEESKNYKKDCPDGLDSLCNLRLRYFTPKEVSRLMCFPETFLFPDNITDKQRYRLLGNSINVYVVSQLLLLLVHEAI</sequence>
<evidence type="ECO:0000256" key="6">
    <source>
        <dbReference type="ARBA" id="ARBA00042810"/>
    </source>
</evidence>
<dbReference type="GO" id="GO:0032259">
    <property type="term" value="P:methylation"/>
    <property type="evidence" value="ECO:0007669"/>
    <property type="project" value="UniProtKB-KW"/>
</dbReference>
<dbReference type="InterPro" id="IPR001525">
    <property type="entry name" value="C5_MeTfrase"/>
</dbReference>
<dbReference type="InterPro" id="IPR050750">
    <property type="entry name" value="C5-MTase"/>
</dbReference>
<dbReference type="AlphaFoldDB" id="A0AAJ7FKH3"/>
<dbReference type="SUPFAM" id="SSF53335">
    <property type="entry name" value="S-adenosyl-L-methionine-dependent methyltransferases"/>
    <property type="match status" value="1"/>
</dbReference>
<dbReference type="GO" id="GO:0005634">
    <property type="term" value="C:nucleus"/>
    <property type="evidence" value="ECO:0007669"/>
    <property type="project" value="TreeGrafter"/>
</dbReference>
<evidence type="ECO:0000256" key="8">
    <source>
        <dbReference type="RuleBase" id="RU000416"/>
    </source>
</evidence>
<dbReference type="PANTHER" id="PTHR46098">
    <property type="entry name" value="TRNA (CYTOSINE(38)-C(5))-METHYLTRANSFERASE"/>
    <property type="match status" value="1"/>
</dbReference>
<dbReference type="InterPro" id="IPR029063">
    <property type="entry name" value="SAM-dependent_MTases_sf"/>
</dbReference>
<feature type="active site" evidence="7">
    <location>
        <position position="76"/>
    </location>
</feature>
<dbReference type="PROSITE" id="PS51679">
    <property type="entry name" value="SAM_MT_C5"/>
    <property type="match status" value="1"/>
</dbReference>
<gene>
    <name evidence="10" type="primary">LOC107268235</name>
</gene>
<evidence type="ECO:0000256" key="7">
    <source>
        <dbReference type="PROSITE-ProRule" id="PRU01016"/>
    </source>
</evidence>
<dbReference type="PRINTS" id="PR00105">
    <property type="entry name" value="C5METTRFRASE"/>
</dbReference>
<reference evidence="10" key="1">
    <citation type="submission" date="2025-08" db="UniProtKB">
        <authorList>
            <consortium name="RefSeq"/>
        </authorList>
    </citation>
    <scope>IDENTIFICATION</scope>
</reference>
<dbReference type="KEGG" id="ccin:107268235"/>
<comment type="similarity">
    <text evidence="7 8">Belongs to the class I-like SAM-binding methyltransferase superfamily. C5-methyltransferase family.</text>
</comment>
<accession>A0AAJ7FKH3</accession>
<dbReference type="EC" id="2.1.1.204" evidence="4"/>
<keyword evidence="1 7" id="KW-0489">Methyltransferase</keyword>
<keyword evidence="2 7" id="KW-0808">Transferase</keyword>
<evidence type="ECO:0000256" key="1">
    <source>
        <dbReference type="ARBA" id="ARBA00022603"/>
    </source>
</evidence>
<dbReference type="CTD" id="17750"/>
<dbReference type="InterPro" id="IPR031303">
    <property type="entry name" value="C5_meth_CS"/>
</dbReference>
<dbReference type="PANTHER" id="PTHR46098:SF1">
    <property type="entry name" value="TRNA (CYTOSINE(38)-C(5))-METHYLTRANSFERASE"/>
    <property type="match status" value="1"/>
</dbReference>
<evidence type="ECO:0000256" key="3">
    <source>
        <dbReference type="ARBA" id="ARBA00022691"/>
    </source>
</evidence>
<dbReference type="GO" id="GO:0008168">
    <property type="term" value="F:methyltransferase activity"/>
    <property type="evidence" value="ECO:0007669"/>
    <property type="project" value="UniProtKB-KW"/>
</dbReference>
<dbReference type="PROSITE" id="PS00095">
    <property type="entry name" value="C5_MTASE_2"/>
    <property type="match status" value="1"/>
</dbReference>
<organism evidence="9 10">
    <name type="scientific">Cephus cinctus</name>
    <name type="common">Wheat stem sawfly</name>
    <dbReference type="NCBI Taxonomy" id="211228"/>
    <lineage>
        <taxon>Eukaryota</taxon>
        <taxon>Metazoa</taxon>
        <taxon>Ecdysozoa</taxon>
        <taxon>Arthropoda</taxon>
        <taxon>Hexapoda</taxon>
        <taxon>Insecta</taxon>
        <taxon>Pterygota</taxon>
        <taxon>Neoptera</taxon>
        <taxon>Endopterygota</taxon>
        <taxon>Hymenoptera</taxon>
        <taxon>Cephoidea</taxon>
        <taxon>Cephidae</taxon>
        <taxon>Cephus</taxon>
    </lineage>
</organism>
<protein>
    <recommendedName>
        <fullName evidence="5">tRNA (cytosine(38)-C(5))-methyltransferase</fullName>
        <ecNumber evidence="4">2.1.1.204</ecNumber>
    </recommendedName>
    <alternativeName>
        <fullName evidence="6">DNA (cytosine-5)-methyltransferase-like protein 2</fullName>
    </alternativeName>
</protein>
<dbReference type="Gene3D" id="3.40.50.150">
    <property type="entry name" value="Vaccinia Virus protein VP39"/>
    <property type="match status" value="1"/>
</dbReference>
<evidence type="ECO:0000256" key="4">
    <source>
        <dbReference type="ARBA" id="ARBA00039081"/>
    </source>
</evidence>
<dbReference type="Proteomes" id="UP000694920">
    <property type="component" value="Unplaced"/>
</dbReference>
<evidence type="ECO:0000313" key="9">
    <source>
        <dbReference type="Proteomes" id="UP000694920"/>
    </source>
</evidence>
<proteinExistence type="inferred from homology"/>
<name>A0AAJ7FKH3_CEPCN</name>
<dbReference type="NCBIfam" id="TIGR00675">
    <property type="entry name" value="dcm"/>
    <property type="match status" value="1"/>
</dbReference>
<keyword evidence="3 7" id="KW-0949">S-adenosyl-L-methionine</keyword>
<keyword evidence="9" id="KW-1185">Reference proteome</keyword>
<dbReference type="Pfam" id="PF00145">
    <property type="entry name" value="DNA_methylase"/>
    <property type="match status" value="1"/>
</dbReference>
<evidence type="ECO:0000256" key="2">
    <source>
        <dbReference type="ARBA" id="ARBA00022679"/>
    </source>
</evidence>